<dbReference type="Proteomes" id="UP001154282">
    <property type="component" value="Unassembled WGS sequence"/>
</dbReference>
<dbReference type="AlphaFoldDB" id="A0AAV0RNR0"/>
<organism evidence="1 2">
    <name type="scientific">Linum tenue</name>
    <dbReference type="NCBI Taxonomy" id="586396"/>
    <lineage>
        <taxon>Eukaryota</taxon>
        <taxon>Viridiplantae</taxon>
        <taxon>Streptophyta</taxon>
        <taxon>Embryophyta</taxon>
        <taxon>Tracheophyta</taxon>
        <taxon>Spermatophyta</taxon>
        <taxon>Magnoliopsida</taxon>
        <taxon>eudicotyledons</taxon>
        <taxon>Gunneridae</taxon>
        <taxon>Pentapetalae</taxon>
        <taxon>rosids</taxon>
        <taxon>fabids</taxon>
        <taxon>Malpighiales</taxon>
        <taxon>Linaceae</taxon>
        <taxon>Linum</taxon>
    </lineage>
</organism>
<evidence type="ECO:0000313" key="2">
    <source>
        <dbReference type="Proteomes" id="UP001154282"/>
    </source>
</evidence>
<dbReference type="PANTHER" id="PTHR33499:SF40">
    <property type="entry name" value="TRANSPOSASE-ASSOCIATED DOMAIN-CONTAINING PROTEIN"/>
    <property type="match status" value="1"/>
</dbReference>
<sequence length="157" mass="17396">MMKTMNHHSGSKPNREYYYEMGGKDGTPPTIDQVFFETHKSGGVIVEQAALERHAELVQTREANPDLEPIELVEKCFGEQNHGHIIGYGGGLRPKDLKGPEALSRAELASKLRHSNGEKADMAAMIADQAKVISEMRAMMERMAQRSDLPACQNSQS</sequence>
<comment type="caution">
    <text evidence="1">The sequence shown here is derived from an EMBL/GenBank/DDBJ whole genome shotgun (WGS) entry which is preliminary data.</text>
</comment>
<keyword evidence="2" id="KW-1185">Reference proteome</keyword>
<gene>
    <name evidence="1" type="ORF">LITE_LOCUS49131</name>
</gene>
<dbReference type="PANTHER" id="PTHR33499">
    <property type="entry name" value="OS12G0282400 PROTEIN-RELATED"/>
    <property type="match status" value="1"/>
</dbReference>
<evidence type="ECO:0000313" key="1">
    <source>
        <dbReference type="EMBL" id="CAI0559255.1"/>
    </source>
</evidence>
<proteinExistence type="predicted"/>
<name>A0AAV0RNR0_9ROSI</name>
<reference evidence="1" key="1">
    <citation type="submission" date="2022-08" db="EMBL/GenBank/DDBJ databases">
        <authorList>
            <person name="Gutierrez-Valencia J."/>
        </authorList>
    </citation>
    <scope>NUCLEOTIDE SEQUENCE</scope>
</reference>
<dbReference type="EMBL" id="CAMGYJ010000011">
    <property type="protein sequence ID" value="CAI0559255.1"/>
    <property type="molecule type" value="Genomic_DNA"/>
</dbReference>
<accession>A0AAV0RNR0</accession>
<protein>
    <submittedName>
        <fullName evidence="1">Uncharacterized protein</fullName>
    </submittedName>
</protein>